<evidence type="ECO:0000256" key="2">
    <source>
        <dbReference type="ARBA" id="ARBA00022670"/>
    </source>
</evidence>
<evidence type="ECO:0000313" key="9">
    <source>
        <dbReference type="EMBL" id="KAK6636057.1"/>
    </source>
</evidence>
<dbReference type="EMBL" id="JAWJWE010000004">
    <property type="protein sequence ID" value="KAK6636057.1"/>
    <property type="molecule type" value="Genomic_DNA"/>
</dbReference>
<sequence>MAKVFILASLLAITWGASIPGPNNGYIVGGRDTDISEVPYTVAMLTNGRFFCGGTIVSPNVVVTAAHCAEGKSASRLSFRAGSSDVNNGGQVAAVKSIDIFPEFDGFTMDYDVAVAVLQTPFNFSESVKAIPLVTKEPQPGQMVKVSGWGNIRESGGSPDTLQSVEVPVVDRETCEKQLKVPFPLTTRMFCAGVTGKDSCQGDSGGPLVIDNQLAGVVSFGEGCARKNKPGVYTNVANPQITEFINKFLNA</sequence>
<dbReference type="PROSITE" id="PS00135">
    <property type="entry name" value="TRYPSIN_SER"/>
    <property type="match status" value="1"/>
</dbReference>
<evidence type="ECO:0000256" key="3">
    <source>
        <dbReference type="ARBA" id="ARBA00022801"/>
    </source>
</evidence>
<dbReference type="InterPro" id="IPR018114">
    <property type="entry name" value="TRYPSIN_HIS"/>
</dbReference>
<evidence type="ECO:0000256" key="7">
    <source>
        <dbReference type="SAM" id="SignalP"/>
    </source>
</evidence>
<name>A0AAN8RZT5_POLSC</name>
<gene>
    <name evidence="9" type="ORF">RUM43_009709</name>
</gene>
<dbReference type="InterPro" id="IPR009003">
    <property type="entry name" value="Peptidase_S1_PA"/>
</dbReference>
<keyword evidence="5" id="KW-1015">Disulfide bond</keyword>
<dbReference type="GO" id="GO:0004252">
    <property type="term" value="F:serine-type endopeptidase activity"/>
    <property type="evidence" value="ECO:0007669"/>
    <property type="project" value="InterPro"/>
</dbReference>
<evidence type="ECO:0000256" key="1">
    <source>
        <dbReference type="ARBA" id="ARBA00007664"/>
    </source>
</evidence>
<comment type="similarity">
    <text evidence="1">Belongs to the peptidase S1 family.</text>
</comment>
<dbReference type="CDD" id="cd00190">
    <property type="entry name" value="Tryp_SPc"/>
    <property type="match status" value="1"/>
</dbReference>
<evidence type="ECO:0000256" key="6">
    <source>
        <dbReference type="RuleBase" id="RU363034"/>
    </source>
</evidence>
<dbReference type="SMART" id="SM00020">
    <property type="entry name" value="Tryp_SPc"/>
    <property type="match status" value="1"/>
</dbReference>
<keyword evidence="4 6" id="KW-0720">Serine protease</keyword>
<dbReference type="PROSITE" id="PS50240">
    <property type="entry name" value="TRYPSIN_DOM"/>
    <property type="match status" value="1"/>
</dbReference>
<dbReference type="InterPro" id="IPR033116">
    <property type="entry name" value="TRYPSIN_SER"/>
</dbReference>
<keyword evidence="2 6" id="KW-0645">Protease</keyword>
<dbReference type="PROSITE" id="PS00134">
    <property type="entry name" value="TRYPSIN_HIS"/>
    <property type="match status" value="1"/>
</dbReference>
<proteinExistence type="inferred from homology"/>
<dbReference type="Gene3D" id="2.40.10.10">
    <property type="entry name" value="Trypsin-like serine proteases"/>
    <property type="match status" value="2"/>
</dbReference>
<organism evidence="9 10">
    <name type="scientific">Polyplax serrata</name>
    <name type="common">Common mouse louse</name>
    <dbReference type="NCBI Taxonomy" id="468196"/>
    <lineage>
        <taxon>Eukaryota</taxon>
        <taxon>Metazoa</taxon>
        <taxon>Ecdysozoa</taxon>
        <taxon>Arthropoda</taxon>
        <taxon>Hexapoda</taxon>
        <taxon>Insecta</taxon>
        <taxon>Pterygota</taxon>
        <taxon>Neoptera</taxon>
        <taxon>Paraneoptera</taxon>
        <taxon>Psocodea</taxon>
        <taxon>Troctomorpha</taxon>
        <taxon>Phthiraptera</taxon>
        <taxon>Anoplura</taxon>
        <taxon>Polyplacidae</taxon>
        <taxon>Polyplax</taxon>
    </lineage>
</organism>
<dbReference type="InterPro" id="IPR050430">
    <property type="entry name" value="Peptidase_S1"/>
</dbReference>
<dbReference type="FunFam" id="2.40.10.10:FF:000034">
    <property type="entry name" value="Eupolytin"/>
    <property type="match status" value="1"/>
</dbReference>
<reference evidence="9 10" key="1">
    <citation type="submission" date="2023-10" db="EMBL/GenBank/DDBJ databases">
        <title>Genomes of two closely related lineages of the louse Polyplax serrata with different host specificities.</title>
        <authorList>
            <person name="Martinu J."/>
            <person name="Tarabai H."/>
            <person name="Stefka J."/>
            <person name="Hypsa V."/>
        </authorList>
    </citation>
    <scope>NUCLEOTIDE SEQUENCE [LARGE SCALE GENOMIC DNA]</scope>
    <source>
        <strain evidence="9">HR10_N</strain>
    </source>
</reference>
<dbReference type="InterPro" id="IPR001314">
    <property type="entry name" value="Peptidase_S1A"/>
</dbReference>
<dbReference type="PANTHER" id="PTHR24276">
    <property type="entry name" value="POLYSERASE-RELATED"/>
    <property type="match status" value="1"/>
</dbReference>
<evidence type="ECO:0000256" key="5">
    <source>
        <dbReference type="ARBA" id="ARBA00023157"/>
    </source>
</evidence>
<dbReference type="SUPFAM" id="SSF50494">
    <property type="entry name" value="Trypsin-like serine proteases"/>
    <property type="match status" value="1"/>
</dbReference>
<feature type="signal peptide" evidence="7">
    <location>
        <begin position="1"/>
        <end position="16"/>
    </location>
</feature>
<dbReference type="AlphaFoldDB" id="A0AAN8RZT5"/>
<evidence type="ECO:0000313" key="10">
    <source>
        <dbReference type="Proteomes" id="UP001372834"/>
    </source>
</evidence>
<evidence type="ECO:0000259" key="8">
    <source>
        <dbReference type="PROSITE" id="PS50240"/>
    </source>
</evidence>
<accession>A0AAN8RZT5</accession>
<dbReference type="GO" id="GO:0006508">
    <property type="term" value="P:proteolysis"/>
    <property type="evidence" value="ECO:0007669"/>
    <property type="project" value="UniProtKB-KW"/>
</dbReference>
<protein>
    <recommendedName>
        <fullName evidence="8">Peptidase S1 domain-containing protein</fullName>
    </recommendedName>
</protein>
<comment type="caution">
    <text evidence="9">The sequence shown here is derived from an EMBL/GenBank/DDBJ whole genome shotgun (WGS) entry which is preliminary data.</text>
</comment>
<dbReference type="Proteomes" id="UP001372834">
    <property type="component" value="Unassembled WGS sequence"/>
</dbReference>
<dbReference type="PANTHER" id="PTHR24276:SF91">
    <property type="entry name" value="AT26814P-RELATED"/>
    <property type="match status" value="1"/>
</dbReference>
<dbReference type="Pfam" id="PF00089">
    <property type="entry name" value="Trypsin"/>
    <property type="match status" value="1"/>
</dbReference>
<dbReference type="InterPro" id="IPR001254">
    <property type="entry name" value="Trypsin_dom"/>
</dbReference>
<keyword evidence="7" id="KW-0732">Signal</keyword>
<feature type="chain" id="PRO_5042964425" description="Peptidase S1 domain-containing protein" evidence="7">
    <location>
        <begin position="17"/>
        <end position="251"/>
    </location>
</feature>
<dbReference type="PRINTS" id="PR00722">
    <property type="entry name" value="CHYMOTRYPSIN"/>
</dbReference>
<feature type="domain" description="Peptidase S1" evidence="8">
    <location>
        <begin position="27"/>
        <end position="250"/>
    </location>
</feature>
<keyword evidence="3 6" id="KW-0378">Hydrolase</keyword>
<dbReference type="InterPro" id="IPR043504">
    <property type="entry name" value="Peptidase_S1_PA_chymotrypsin"/>
</dbReference>
<evidence type="ECO:0000256" key="4">
    <source>
        <dbReference type="ARBA" id="ARBA00022825"/>
    </source>
</evidence>